<dbReference type="Pfam" id="PF00069">
    <property type="entry name" value="Pkinase"/>
    <property type="match status" value="1"/>
</dbReference>
<dbReference type="SUPFAM" id="SSF56112">
    <property type="entry name" value="Protein kinase-like (PK-like)"/>
    <property type="match status" value="1"/>
</dbReference>
<sequence length="860" mass="93908">MLIADRFVLEEEAGRGGMGVVHRAFDRTTGRRVALKVLRNTESSALRRFAREAEVLGKLEHPDIVRCIAHGEDENGEPYLALEWIDGESLLIRLTRAAAEEERLPVADVLELGQRLAGALDAAHAVGIVHRDVKPSNILLAGGSLRAPKLADFGIVRAKSGSDTPVEQATTTGTVLGTVGYMAPEQARGEADLDGRADLFSLGCVLFRCLTNRDAFAGTDPVAVISRLLMHKPPSVSEFRPDVPHELDTLVARLLAKERERRPASAAEVKRALARIDAALLGETQDSRTAPPPTKSRRPLWLAAIAMAVGILGAAIALRTRRPSPTPPVVGPVPVLLTDHKAAPSCVPQAAEAYARALRSMHEGRWDEAGRLFDQAWQADSACPQVAFRRFLSAYTQAPLYVQRERLRDAMRLRDALVVRDRLLLDALGMAVTQGHTDENVTHLLDELVRQYPNDAEVLVLSAVHGRMEAPRDSADLEAAVEGLRKATQIDPKYSDAWQMKGAALAKLGREDESDEAFAQCLRASPASVDCMAARIDGLQRHAKCADAAELARQKASWEPGESRPYEHLAEALVGAHAAREAIDEVLILRWNRLPPSSRDEVRLLETEQLEAWDGHFDVALRTAEQLAPYLANSADPEKRWANALLTVDALLETGNVARATQEAMMVLRRKDGWGPSPLHAFKMAAAEPWLLAAALRGGKLTVSEWRSATKAWERANEEAIGPFDRWVLAWGAAVGPSLAPAEAMAAAPTERSGKILRDFRSAWQEGIVDGYAGRIMMEAGDVTRAMPLLEAAARGCQGMRYPFFGVRIHLWLGMAKEKQGDTAGACSAYRTVLDRWGKATPRSVTAIEAEKRRRALACP</sequence>
<dbReference type="Gene3D" id="3.30.200.20">
    <property type="entry name" value="Phosphorylase Kinase, domain 1"/>
    <property type="match status" value="1"/>
</dbReference>
<keyword evidence="1" id="KW-0808">Transferase</keyword>
<gene>
    <name evidence="7" type="ORF">LZC95_45940</name>
</gene>
<dbReference type="EMBL" id="CP089982">
    <property type="protein sequence ID" value="WXA93784.1"/>
    <property type="molecule type" value="Genomic_DNA"/>
</dbReference>
<dbReference type="PANTHER" id="PTHR43289:SF34">
    <property type="entry name" value="SERINE_THREONINE-PROTEIN KINASE YBDM-RELATED"/>
    <property type="match status" value="1"/>
</dbReference>
<protein>
    <submittedName>
        <fullName evidence="7">Protein kinase</fullName>
    </submittedName>
</protein>
<dbReference type="PROSITE" id="PS50005">
    <property type="entry name" value="TPR"/>
    <property type="match status" value="1"/>
</dbReference>
<keyword evidence="4" id="KW-0067">ATP-binding</keyword>
<dbReference type="Pfam" id="PF13174">
    <property type="entry name" value="TPR_6"/>
    <property type="match status" value="1"/>
</dbReference>
<keyword evidence="2" id="KW-0547">Nucleotide-binding</keyword>
<dbReference type="GO" id="GO:0016301">
    <property type="term" value="F:kinase activity"/>
    <property type="evidence" value="ECO:0007669"/>
    <property type="project" value="UniProtKB-KW"/>
</dbReference>
<keyword evidence="8" id="KW-1185">Reference proteome</keyword>
<dbReference type="InterPro" id="IPR000719">
    <property type="entry name" value="Prot_kinase_dom"/>
</dbReference>
<dbReference type="InterPro" id="IPR008271">
    <property type="entry name" value="Ser/Thr_kinase_AS"/>
</dbReference>
<dbReference type="SMART" id="SM00220">
    <property type="entry name" value="S_TKc"/>
    <property type="match status" value="1"/>
</dbReference>
<name>A0ABZ2K6Q9_9BACT</name>
<dbReference type="SUPFAM" id="SSF48452">
    <property type="entry name" value="TPR-like"/>
    <property type="match status" value="1"/>
</dbReference>
<evidence type="ECO:0000256" key="5">
    <source>
        <dbReference type="PROSITE-ProRule" id="PRU00339"/>
    </source>
</evidence>
<dbReference type="InterPro" id="IPR011009">
    <property type="entry name" value="Kinase-like_dom_sf"/>
</dbReference>
<dbReference type="PANTHER" id="PTHR43289">
    <property type="entry name" value="MITOGEN-ACTIVATED PROTEIN KINASE KINASE KINASE 20-RELATED"/>
    <property type="match status" value="1"/>
</dbReference>
<dbReference type="RefSeq" id="WP_394844383.1">
    <property type="nucleotide sequence ID" value="NZ_CP089982.1"/>
</dbReference>
<dbReference type="InterPro" id="IPR019734">
    <property type="entry name" value="TPR_rpt"/>
</dbReference>
<dbReference type="InterPro" id="IPR011990">
    <property type="entry name" value="TPR-like_helical_dom_sf"/>
</dbReference>
<dbReference type="CDD" id="cd14014">
    <property type="entry name" value="STKc_PknB_like"/>
    <property type="match status" value="1"/>
</dbReference>
<evidence type="ECO:0000313" key="8">
    <source>
        <dbReference type="Proteomes" id="UP001379533"/>
    </source>
</evidence>
<dbReference type="PROSITE" id="PS50011">
    <property type="entry name" value="PROTEIN_KINASE_DOM"/>
    <property type="match status" value="1"/>
</dbReference>
<proteinExistence type="predicted"/>
<evidence type="ECO:0000256" key="2">
    <source>
        <dbReference type="ARBA" id="ARBA00022741"/>
    </source>
</evidence>
<dbReference type="Pfam" id="PF13181">
    <property type="entry name" value="TPR_8"/>
    <property type="match status" value="1"/>
</dbReference>
<dbReference type="Gene3D" id="1.10.510.10">
    <property type="entry name" value="Transferase(Phosphotransferase) domain 1"/>
    <property type="match status" value="1"/>
</dbReference>
<evidence type="ECO:0000313" key="7">
    <source>
        <dbReference type="EMBL" id="WXA93784.1"/>
    </source>
</evidence>
<keyword evidence="5" id="KW-0802">TPR repeat</keyword>
<organism evidence="7 8">
    <name type="scientific">Pendulispora brunnea</name>
    <dbReference type="NCBI Taxonomy" id="2905690"/>
    <lineage>
        <taxon>Bacteria</taxon>
        <taxon>Pseudomonadati</taxon>
        <taxon>Myxococcota</taxon>
        <taxon>Myxococcia</taxon>
        <taxon>Myxococcales</taxon>
        <taxon>Sorangiineae</taxon>
        <taxon>Pendulisporaceae</taxon>
        <taxon>Pendulispora</taxon>
    </lineage>
</organism>
<dbReference type="Proteomes" id="UP001379533">
    <property type="component" value="Chromosome"/>
</dbReference>
<reference evidence="7 8" key="1">
    <citation type="submission" date="2021-12" db="EMBL/GenBank/DDBJ databases">
        <title>Discovery of the Pendulisporaceae a myxobacterial family with distinct sporulation behavior and unique specialized metabolism.</title>
        <authorList>
            <person name="Garcia R."/>
            <person name="Popoff A."/>
            <person name="Bader C.D."/>
            <person name="Loehr J."/>
            <person name="Walesch S."/>
            <person name="Walt C."/>
            <person name="Boldt J."/>
            <person name="Bunk B."/>
            <person name="Haeckl F.J.F.P.J."/>
            <person name="Gunesch A.P."/>
            <person name="Birkelbach J."/>
            <person name="Nuebel U."/>
            <person name="Pietschmann T."/>
            <person name="Bach T."/>
            <person name="Mueller R."/>
        </authorList>
    </citation>
    <scope>NUCLEOTIDE SEQUENCE [LARGE SCALE GENOMIC DNA]</scope>
    <source>
        <strain evidence="7 8">MSr12523</strain>
    </source>
</reference>
<feature type="domain" description="Protein kinase" evidence="6">
    <location>
        <begin position="7"/>
        <end position="280"/>
    </location>
</feature>
<evidence type="ECO:0000256" key="3">
    <source>
        <dbReference type="ARBA" id="ARBA00022777"/>
    </source>
</evidence>
<evidence type="ECO:0000256" key="1">
    <source>
        <dbReference type="ARBA" id="ARBA00022679"/>
    </source>
</evidence>
<accession>A0ABZ2K6Q9</accession>
<evidence type="ECO:0000256" key="4">
    <source>
        <dbReference type="ARBA" id="ARBA00022840"/>
    </source>
</evidence>
<dbReference type="Gene3D" id="1.25.40.10">
    <property type="entry name" value="Tetratricopeptide repeat domain"/>
    <property type="match status" value="1"/>
</dbReference>
<feature type="repeat" description="TPR" evidence="5">
    <location>
        <begin position="495"/>
        <end position="528"/>
    </location>
</feature>
<keyword evidence="3 7" id="KW-0418">Kinase</keyword>
<evidence type="ECO:0000259" key="6">
    <source>
        <dbReference type="PROSITE" id="PS50011"/>
    </source>
</evidence>
<dbReference type="PROSITE" id="PS00108">
    <property type="entry name" value="PROTEIN_KINASE_ST"/>
    <property type="match status" value="1"/>
</dbReference>